<evidence type="ECO:0008006" key="3">
    <source>
        <dbReference type="Google" id="ProtNLM"/>
    </source>
</evidence>
<sequence>MYCWRITKYDPKKRDKDGFFLEESWTSFSDVGRITSGSRLTVNEYIQVEEAYIKAVEYFFEPVKGYYVKICDFEQVDSIEEIKVIKERYFELYPQELLCLFLKLKDGYSLCYEEIGNLCRLILREHIWGKISFEDDDRKIFAHFGYDYYMYLGSSFNDKKVMNNIKKTGLYIEPYDSPYI</sequence>
<dbReference type="EMBL" id="JBHTNU010000020">
    <property type="protein sequence ID" value="MFD1428283.1"/>
    <property type="molecule type" value="Genomic_DNA"/>
</dbReference>
<protein>
    <recommendedName>
        <fullName evidence="3">WGR domain-containing protein</fullName>
    </recommendedName>
</protein>
<dbReference type="RefSeq" id="WP_380167040.1">
    <property type="nucleotide sequence ID" value="NZ_JBHTNU010000020.1"/>
</dbReference>
<reference evidence="2" key="1">
    <citation type="journal article" date="2019" name="Int. J. Syst. Evol. Microbiol.">
        <title>The Global Catalogue of Microorganisms (GCM) 10K type strain sequencing project: providing services to taxonomists for standard genome sequencing and annotation.</title>
        <authorList>
            <consortium name="The Broad Institute Genomics Platform"/>
            <consortium name="The Broad Institute Genome Sequencing Center for Infectious Disease"/>
            <person name="Wu L."/>
            <person name="Ma J."/>
        </authorList>
    </citation>
    <scope>NUCLEOTIDE SEQUENCE [LARGE SCALE GENOMIC DNA]</scope>
    <source>
        <strain evidence="2">S1</strain>
    </source>
</reference>
<evidence type="ECO:0000313" key="2">
    <source>
        <dbReference type="Proteomes" id="UP001597282"/>
    </source>
</evidence>
<organism evidence="1 2">
    <name type="scientific">Kroppenstedtia sanguinis</name>
    <dbReference type="NCBI Taxonomy" id="1380684"/>
    <lineage>
        <taxon>Bacteria</taxon>
        <taxon>Bacillati</taxon>
        <taxon>Bacillota</taxon>
        <taxon>Bacilli</taxon>
        <taxon>Bacillales</taxon>
        <taxon>Thermoactinomycetaceae</taxon>
        <taxon>Kroppenstedtia</taxon>
    </lineage>
</organism>
<proteinExistence type="predicted"/>
<accession>A0ABW4CE25</accession>
<keyword evidence="2" id="KW-1185">Reference proteome</keyword>
<comment type="caution">
    <text evidence="1">The sequence shown here is derived from an EMBL/GenBank/DDBJ whole genome shotgun (WGS) entry which is preliminary data.</text>
</comment>
<gene>
    <name evidence="1" type="ORF">ACFQ4Y_15350</name>
</gene>
<dbReference type="Proteomes" id="UP001597282">
    <property type="component" value="Unassembled WGS sequence"/>
</dbReference>
<evidence type="ECO:0000313" key="1">
    <source>
        <dbReference type="EMBL" id="MFD1428283.1"/>
    </source>
</evidence>
<name>A0ABW4CE25_9BACL</name>